<evidence type="ECO:0000313" key="3">
    <source>
        <dbReference type="Proteomes" id="UP000801428"/>
    </source>
</evidence>
<comment type="caution">
    <text evidence="2">The sequence shown here is derived from an EMBL/GenBank/DDBJ whole genome shotgun (WGS) entry which is preliminary data.</text>
</comment>
<protein>
    <submittedName>
        <fullName evidence="2">Uncharacterized protein</fullName>
    </submittedName>
</protein>
<evidence type="ECO:0000313" key="2">
    <source>
        <dbReference type="EMBL" id="KAF2998126.1"/>
    </source>
</evidence>
<sequence length="200" mass="23622">MATTDYRAAVAKFERAKRTNTKCNAKELAIRDELRQIERRKVELTTMRKMNRGQRNVWLQELTETTIIPYTETWNLDFAEQIQAVLPPEIRTMVYDYLMDDTTWAKYEHHFLAVTSVLNPDIGHCRCMKQVHGLPRLPHFIYPQFNNEPSLGLSDMEFVHRMWDDDETYDITDDEDSDEDSEESEEFEVDGDADLDYITN</sequence>
<gene>
    <name evidence="2" type="ORF">E8E13_000764</name>
</gene>
<organism evidence="2 3">
    <name type="scientific">Curvularia kusanoi</name>
    <name type="common">Cochliobolus kusanoi</name>
    <dbReference type="NCBI Taxonomy" id="90978"/>
    <lineage>
        <taxon>Eukaryota</taxon>
        <taxon>Fungi</taxon>
        <taxon>Dikarya</taxon>
        <taxon>Ascomycota</taxon>
        <taxon>Pezizomycotina</taxon>
        <taxon>Dothideomycetes</taxon>
        <taxon>Pleosporomycetidae</taxon>
        <taxon>Pleosporales</taxon>
        <taxon>Pleosporineae</taxon>
        <taxon>Pleosporaceae</taxon>
        <taxon>Curvularia</taxon>
    </lineage>
</organism>
<reference evidence="2" key="1">
    <citation type="submission" date="2019-04" db="EMBL/GenBank/DDBJ databases">
        <title>Sequencing of skin fungus with MAO and IRED activity.</title>
        <authorList>
            <person name="Marsaioli A.J."/>
            <person name="Bonatto J.M.C."/>
            <person name="Reis Junior O."/>
        </authorList>
    </citation>
    <scope>NUCLEOTIDE SEQUENCE</scope>
    <source>
        <strain evidence="2">30M1</strain>
    </source>
</reference>
<dbReference type="AlphaFoldDB" id="A0A9P4W826"/>
<evidence type="ECO:0000256" key="1">
    <source>
        <dbReference type="SAM" id="MobiDB-lite"/>
    </source>
</evidence>
<dbReference type="OrthoDB" id="3763466at2759"/>
<name>A0A9P4W826_CURKU</name>
<keyword evidence="3" id="KW-1185">Reference proteome</keyword>
<accession>A0A9P4W826</accession>
<dbReference type="EMBL" id="SWKU01000020">
    <property type="protein sequence ID" value="KAF2998126.1"/>
    <property type="molecule type" value="Genomic_DNA"/>
</dbReference>
<proteinExistence type="predicted"/>
<feature type="region of interest" description="Disordered" evidence="1">
    <location>
        <begin position="169"/>
        <end position="200"/>
    </location>
</feature>
<dbReference type="Proteomes" id="UP000801428">
    <property type="component" value="Unassembled WGS sequence"/>
</dbReference>